<proteinExistence type="inferred from homology"/>
<dbReference type="Gene3D" id="2.40.128.150">
    <property type="entry name" value="Cysteine proteinases"/>
    <property type="match status" value="1"/>
</dbReference>
<comment type="caution">
    <text evidence="3">The sequence shown here is derived from an EMBL/GenBank/DDBJ whole genome shotgun (WGS) entry which is preliminary data.</text>
</comment>
<evidence type="ECO:0000256" key="2">
    <source>
        <dbReference type="RuleBase" id="RU003452"/>
    </source>
</evidence>
<dbReference type="InterPro" id="IPR038765">
    <property type="entry name" value="Papain-like_cys_pep_sf"/>
</dbReference>
<reference evidence="4" key="1">
    <citation type="journal article" date="2021" name="ISME J.">
        <title>Evolutionary origin and ecological implication of a unique nif island in free-living Bradyrhizobium lineages.</title>
        <authorList>
            <person name="Tao J."/>
        </authorList>
    </citation>
    <scope>NUCLEOTIDE SEQUENCE [LARGE SCALE GENOMIC DNA]</scope>
    <source>
        <strain evidence="4">SZCCT0094</strain>
    </source>
</reference>
<dbReference type="RefSeq" id="WP_172237230.1">
    <property type="nucleotide sequence ID" value="NZ_JABFDP010000015.1"/>
</dbReference>
<name>A0ABS5GHW7_9BRAD</name>
<organism evidence="3 4">
    <name type="scientific">Bradyrhizobium denitrificans</name>
    <dbReference type="NCBI Taxonomy" id="2734912"/>
    <lineage>
        <taxon>Bacteria</taxon>
        <taxon>Pseudomonadati</taxon>
        <taxon>Pseudomonadota</taxon>
        <taxon>Alphaproteobacteria</taxon>
        <taxon>Hyphomicrobiales</taxon>
        <taxon>Nitrobacteraceae</taxon>
        <taxon>Bradyrhizobium</taxon>
    </lineage>
</organism>
<gene>
    <name evidence="3" type="ORF">JQ619_34685</name>
</gene>
<accession>A0ABS5GHW7</accession>
<dbReference type="Gene3D" id="3.30.2140.10">
    <property type="entry name" value="Arylamine N-acetyltransferase"/>
    <property type="match status" value="1"/>
</dbReference>
<evidence type="ECO:0000256" key="1">
    <source>
        <dbReference type="ARBA" id="ARBA00006547"/>
    </source>
</evidence>
<dbReference type="InterPro" id="IPR001447">
    <property type="entry name" value="Arylamine_N-AcTrfase"/>
</dbReference>
<dbReference type="Proteomes" id="UP001314635">
    <property type="component" value="Unassembled WGS sequence"/>
</dbReference>
<evidence type="ECO:0000313" key="3">
    <source>
        <dbReference type="EMBL" id="MBR1140908.1"/>
    </source>
</evidence>
<dbReference type="PANTHER" id="PTHR11786">
    <property type="entry name" value="N-HYDROXYARYLAMINE O-ACETYLTRANSFERASE"/>
    <property type="match status" value="1"/>
</dbReference>
<dbReference type="EMBL" id="JAFCLK010000051">
    <property type="protein sequence ID" value="MBR1140908.1"/>
    <property type="molecule type" value="Genomic_DNA"/>
</dbReference>
<protein>
    <submittedName>
        <fullName evidence="3">Arylamine N-acetyltransferase</fullName>
    </submittedName>
</protein>
<dbReference type="PANTHER" id="PTHR11786:SF0">
    <property type="entry name" value="ARYLAMINE N-ACETYLTRANSFERASE 4-RELATED"/>
    <property type="match status" value="1"/>
</dbReference>
<sequence>MAAELQLDSYLARIAYRAPLAPDLATLAALQAAHVDALPFEALDPLMGRPVHVDLPSVQQKLVLSRRGGYCFEQNVLFQAVLEAIGFKVVGLTGRVRWRSAPDDPLGPRQHMMLLVEVEGRPHLVDVGFGICMMDGPIRLEVGPEQRTPMGTFRIGMWNGLYTISAKQPTGWRMMYAFDLAPQIHADYVLGSWYTSTSPAVPATHTLMMERVARGVRHKLVSRRYTRQDGDAEVIEERALASAAELGHVIDDIFRVTPPVPIEDLWERTTS</sequence>
<dbReference type="PRINTS" id="PR01543">
    <property type="entry name" value="ANATRNSFRASE"/>
</dbReference>
<comment type="similarity">
    <text evidence="1 2">Belongs to the arylamine N-acetyltransferase family.</text>
</comment>
<keyword evidence="4" id="KW-1185">Reference proteome</keyword>
<dbReference type="Pfam" id="PF00797">
    <property type="entry name" value="Acetyltransf_2"/>
    <property type="match status" value="1"/>
</dbReference>
<evidence type="ECO:0000313" key="4">
    <source>
        <dbReference type="Proteomes" id="UP001314635"/>
    </source>
</evidence>
<dbReference type="SUPFAM" id="SSF54001">
    <property type="entry name" value="Cysteine proteinases"/>
    <property type="match status" value="1"/>
</dbReference>